<dbReference type="Pfam" id="PF07859">
    <property type="entry name" value="Abhydrolase_3"/>
    <property type="match status" value="1"/>
</dbReference>
<evidence type="ECO:0008006" key="5">
    <source>
        <dbReference type="Google" id="ProtNLM"/>
    </source>
</evidence>
<dbReference type="SUPFAM" id="SSF51735">
    <property type="entry name" value="NAD(P)-binding Rossmann-fold domains"/>
    <property type="match status" value="1"/>
</dbReference>
<dbReference type="Pfam" id="PF22917">
    <property type="entry name" value="PRISE"/>
    <property type="match status" value="1"/>
</dbReference>
<feature type="domain" description="Alpha/beta hydrolase fold-3" evidence="1">
    <location>
        <begin position="108"/>
        <end position="314"/>
    </location>
</feature>
<organism evidence="3 4">
    <name type="scientific">Fonsecaea monophora</name>
    <dbReference type="NCBI Taxonomy" id="254056"/>
    <lineage>
        <taxon>Eukaryota</taxon>
        <taxon>Fungi</taxon>
        <taxon>Dikarya</taxon>
        <taxon>Ascomycota</taxon>
        <taxon>Pezizomycotina</taxon>
        <taxon>Eurotiomycetes</taxon>
        <taxon>Chaetothyriomycetidae</taxon>
        <taxon>Chaetothyriales</taxon>
        <taxon>Herpotrichiellaceae</taxon>
        <taxon>Fonsecaea</taxon>
    </lineage>
</organism>
<dbReference type="InterPro" id="IPR055222">
    <property type="entry name" value="PRISE-like_Rossmann-fold"/>
</dbReference>
<reference evidence="3 4" key="1">
    <citation type="submission" date="2016-03" db="EMBL/GenBank/DDBJ databases">
        <title>Draft genome sequence of the Fonsecaea monophora CBS 269.37.</title>
        <authorList>
            <person name="Bombassaro A."/>
            <person name="Vinicius W.A."/>
            <person name="De Hoog S."/>
            <person name="Sun J."/>
            <person name="Souza E.M."/>
            <person name="Raittz R.T."/>
            <person name="Costa F."/>
            <person name="Leao A.C."/>
            <person name="Tadra-Sfeir M.Z."/>
            <person name="Baura V."/>
            <person name="Balsanelli E."/>
            <person name="Pedrosa F.O."/>
            <person name="Moreno L.F."/>
            <person name="Steffens M.B."/>
            <person name="Xi L."/>
            <person name="Bocca A.L."/>
            <person name="Felipe M.S."/>
            <person name="Teixeira M."/>
            <person name="Telles Filho F.Q."/>
            <person name="Azevedo C.M."/>
            <person name="Gomes R."/>
            <person name="Vicente V.A."/>
        </authorList>
    </citation>
    <scope>NUCLEOTIDE SEQUENCE [LARGE SCALE GENOMIC DNA]</scope>
    <source>
        <strain evidence="3 4">CBS 269.37</strain>
    </source>
</reference>
<dbReference type="GO" id="GO:0016787">
    <property type="term" value="F:hydrolase activity"/>
    <property type="evidence" value="ECO:0007669"/>
    <property type="project" value="InterPro"/>
</dbReference>
<dbReference type="InterPro" id="IPR036291">
    <property type="entry name" value="NAD(P)-bd_dom_sf"/>
</dbReference>
<dbReference type="Proteomes" id="UP000077002">
    <property type="component" value="Unassembled WGS sequence"/>
</dbReference>
<comment type="caution">
    <text evidence="3">The sequence shown here is derived from an EMBL/GenBank/DDBJ whole genome shotgun (WGS) entry which is preliminary data.</text>
</comment>
<gene>
    <name evidence="3" type="ORF">AYO21_08122</name>
</gene>
<proteinExistence type="predicted"/>
<name>A0A177F062_9EURO</name>
<dbReference type="EMBL" id="LVKK01000068">
    <property type="protein sequence ID" value="OAG37638.1"/>
    <property type="molecule type" value="Genomic_DNA"/>
</dbReference>
<feature type="domain" description="PRISE-like Rossmann-fold" evidence="2">
    <location>
        <begin position="479"/>
        <end position="783"/>
    </location>
</feature>
<dbReference type="AlphaFoldDB" id="A0A177F062"/>
<sequence>MGEFLSNDDKSLKSDLSLDLAAFHKGATTTATRQLNSQLIELGLRDTKWWKCGAREYRQRRAQGATPFPRPMLLGEAEEISIESNHGPAIKCRLFQPPGAKPIGVFYHIHGGGYVLGSADSQDLLLAEISRSARLVVVSVEYRLAPENPYPAALEDCCTVADWLEQHAQEKWDCDLNFIGGESAGATLSALVVLHLQQRGLLSRIRGVVLSYGNFDLSALPSLRGLERSETPILNYEDAEQFLDAYLPGRTPDQRKAATISPAYNKLSDLVPALFLVGTEDGLVDDSILMASRWQLAGNEAILKFVPGACHGFMTFNGHVVEKEDVVVPIGGLHANSQNKPTSYVAIDNLAVVLAHHRLSGVDPLLELSEASSTLQNFNPLEQAEERREALIQRRQRRLGAWDDAKETDMAPSGELVALVTGANGVTGDYLIRQLASEPQWTKIIATSRRRPFRLSKDPRVVFGQADLNSDVGSISQALRDMGATKVTHFFHMAYIHHDAFEKQYEYNVKFFINILTAVDDINKDTLQRVVLQNGAKYYGFHFKAPPKEPVTEDLGRLGLEGPPNFYYPQEDFMFELQKHRKWTWSTTRPFLISGFSFGSGQSFTCTAALYFTMQKYLGEPAVFSVPSEGEGCYEKRQDFSSAANIAAFTTRLALHPNAQNQSYNIVDADPKGLTFREIWESMGQYFGVPVTTRAGFDIEADIESKLKRGVWEELVAKHGGDKDACDKFATWSFFGWIMRYATWGASVSMDKAARELGWTTRFDTRKDLCKIFDTMKLEGVIPQL</sequence>
<dbReference type="Gene3D" id="3.40.50.720">
    <property type="entry name" value="NAD(P)-binding Rossmann-like Domain"/>
    <property type="match status" value="1"/>
</dbReference>
<dbReference type="Gene3D" id="3.40.50.1820">
    <property type="entry name" value="alpha/beta hydrolase"/>
    <property type="match status" value="1"/>
</dbReference>
<accession>A0A177F062</accession>
<evidence type="ECO:0000259" key="1">
    <source>
        <dbReference type="Pfam" id="PF07859"/>
    </source>
</evidence>
<dbReference type="SUPFAM" id="SSF53474">
    <property type="entry name" value="alpha/beta-Hydrolases"/>
    <property type="match status" value="1"/>
</dbReference>
<dbReference type="PANTHER" id="PTHR32487">
    <property type="entry name" value="3-OXO-DELTA(4,5)-STEROID 5-BETA-REDUCTASE"/>
    <property type="match status" value="1"/>
</dbReference>
<evidence type="ECO:0000259" key="2">
    <source>
        <dbReference type="Pfam" id="PF22917"/>
    </source>
</evidence>
<dbReference type="OrthoDB" id="1731983at2759"/>
<keyword evidence="4" id="KW-1185">Reference proteome</keyword>
<dbReference type="InterPro" id="IPR029058">
    <property type="entry name" value="AB_hydrolase_fold"/>
</dbReference>
<protein>
    <recommendedName>
        <fullName evidence="5">Alpha/beta hydrolase fold-3 domain-containing protein</fullName>
    </recommendedName>
</protein>
<dbReference type="RefSeq" id="XP_022509590.1">
    <property type="nucleotide sequence ID" value="XM_022658070.1"/>
</dbReference>
<dbReference type="InterPro" id="IPR013094">
    <property type="entry name" value="AB_hydrolase_3"/>
</dbReference>
<dbReference type="PANTHER" id="PTHR32487:SF0">
    <property type="entry name" value="3-OXO-DELTA(4,5)-STEROID 5-BETA-REDUCTASE"/>
    <property type="match status" value="1"/>
</dbReference>
<dbReference type="GeneID" id="34603270"/>
<evidence type="ECO:0000313" key="4">
    <source>
        <dbReference type="Proteomes" id="UP000077002"/>
    </source>
</evidence>
<evidence type="ECO:0000313" key="3">
    <source>
        <dbReference type="EMBL" id="OAG37638.1"/>
    </source>
</evidence>